<evidence type="ECO:0000313" key="2">
    <source>
        <dbReference type="Proteomes" id="UP000007058"/>
    </source>
</evidence>
<keyword evidence="2" id="KW-1185">Reference proteome</keyword>
<dbReference type="STRING" id="342108.amb1357"/>
<dbReference type="Proteomes" id="UP000007058">
    <property type="component" value="Chromosome"/>
</dbReference>
<proteinExistence type="predicted"/>
<dbReference type="KEGG" id="mag:amb1357"/>
<name>Q2W7L4_PARM1</name>
<organism evidence="1 2">
    <name type="scientific">Paramagnetospirillum magneticum (strain ATCC 700264 / AMB-1)</name>
    <name type="common">Magnetospirillum magneticum</name>
    <dbReference type="NCBI Taxonomy" id="342108"/>
    <lineage>
        <taxon>Bacteria</taxon>
        <taxon>Pseudomonadati</taxon>
        <taxon>Pseudomonadota</taxon>
        <taxon>Alphaproteobacteria</taxon>
        <taxon>Rhodospirillales</taxon>
        <taxon>Magnetospirillaceae</taxon>
        <taxon>Paramagnetospirillum</taxon>
    </lineage>
</organism>
<dbReference type="AlphaFoldDB" id="Q2W7L4"/>
<reference evidence="1 2" key="1">
    <citation type="journal article" date="2005" name="DNA Res.">
        <title>Complete genome sequence of the facultative anaerobic magnetotactic bacterium Magnetospirillum sp. strain AMB-1.</title>
        <authorList>
            <person name="Matsunaga T."/>
            <person name="Okamura Y."/>
            <person name="Fukuda Y."/>
            <person name="Wahyudi A.T."/>
            <person name="Murase Y."/>
            <person name="Takeyama H."/>
        </authorList>
    </citation>
    <scope>NUCLEOTIDE SEQUENCE [LARGE SCALE GENOMIC DNA]</scope>
    <source>
        <strain evidence="2">ATCC 700264 / AMB-1</strain>
    </source>
</reference>
<gene>
    <name evidence="1" type="ordered locus">amb1357</name>
</gene>
<accession>Q2W7L4</accession>
<evidence type="ECO:0000313" key="1">
    <source>
        <dbReference type="EMBL" id="BAE50161.1"/>
    </source>
</evidence>
<dbReference type="HOGENOM" id="CLU_1803832_0_0_5"/>
<evidence type="ECO:0008006" key="3">
    <source>
        <dbReference type="Google" id="ProtNLM"/>
    </source>
</evidence>
<protein>
    <recommendedName>
        <fullName evidence="3">DUF2934 domain-containing protein</fullName>
    </recommendedName>
</protein>
<dbReference type="EMBL" id="AP007255">
    <property type="protein sequence ID" value="BAE50161.1"/>
    <property type="molecule type" value="Genomic_DNA"/>
</dbReference>
<dbReference type="InterPro" id="IPR021327">
    <property type="entry name" value="DUF2934"/>
</dbReference>
<sequence length="159" mass="17699">MPFALGLSSKLYNSAVGRDPMASLNPEKLTLAETGALALDEAAQELDRACDTASFLKALERNQRVWRTLAHIAAARAWQFPSQRQVAYALSTDEHGNGANDERVNTLIDINREVSDILAHGDDMTRLRERAYAIWEARGRPHGQDLEHWLLAEMELSSG</sequence>
<dbReference type="Pfam" id="PF11154">
    <property type="entry name" value="DUF2934"/>
    <property type="match status" value="1"/>
</dbReference>